<organism evidence="2 3">
    <name type="scientific">Mycolicibacterium monacense</name>
    <name type="common">Mycobacterium monacense</name>
    <dbReference type="NCBI Taxonomy" id="85693"/>
    <lineage>
        <taxon>Bacteria</taxon>
        <taxon>Bacillati</taxon>
        <taxon>Actinomycetota</taxon>
        <taxon>Actinomycetes</taxon>
        <taxon>Mycobacteriales</taxon>
        <taxon>Mycobacteriaceae</taxon>
        <taxon>Mycolicibacterium</taxon>
    </lineage>
</organism>
<dbReference type="EMBL" id="AP022617">
    <property type="protein sequence ID" value="BBZ59216.1"/>
    <property type="molecule type" value="Genomic_DNA"/>
</dbReference>
<proteinExistence type="inferred from homology"/>
<dbReference type="PANTHER" id="PTHR43802:SF1">
    <property type="entry name" value="IP11341P-RELATED"/>
    <property type="match status" value="1"/>
</dbReference>
<evidence type="ECO:0000256" key="1">
    <source>
        <dbReference type="ARBA" id="ARBA00005254"/>
    </source>
</evidence>
<protein>
    <submittedName>
        <fullName evidence="2">Enoyl-CoA hydratase</fullName>
    </submittedName>
</protein>
<dbReference type="Pfam" id="PF00378">
    <property type="entry name" value="ECH_1"/>
    <property type="match status" value="1"/>
</dbReference>
<evidence type="ECO:0000313" key="2">
    <source>
        <dbReference type="EMBL" id="BBZ59216.1"/>
    </source>
</evidence>
<accession>A0AAD1IQR9</accession>
<keyword evidence="3" id="KW-1185">Reference proteome</keyword>
<dbReference type="Gene3D" id="3.90.226.10">
    <property type="entry name" value="2-enoyl-CoA Hydratase, Chain A, domain 1"/>
    <property type="match status" value="1"/>
</dbReference>
<reference evidence="2 3" key="1">
    <citation type="journal article" date="2019" name="Emerg. Microbes Infect.">
        <title>Comprehensive subspecies identification of 175 nontuberculous mycobacteria species based on 7547 genomic profiles.</title>
        <authorList>
            <person name="Matsumoto Y."/>
            <person name="Kinjo T."/>
            <person name="Motooka D."/>
            <person name="Nabeya D."/>
            <person name="Jung N."/>
            <person name="Uechi K."/>
            <person name="Horii T."/>
            <person name="Iida T."/>
            <person name="Fujita J."/>
            <person name="Nakamura S."/>
        </authorList>
    </citation>
    <scope>NUCLEOTIDE SEQUENCE [LARGE SCALE GENOMIC DNA]</scope>
    <source>
        <strain evidence="2 3">JCM 15658</strain>
    </source>
</reference>
<dbReference type="Proteomes" id="UP000466039">
    <property type="component" value="Chromosome"/>
</dbReference>
<gene>
    <name evidence="2" type="primary">paaG_1</name>
    <name evidence="2" type="ORF">MMON_05170</name>
</gene>
<dbReference type="AlphaFoldDB" id="A0AAD1IQR9"/>
<dbReference type="SUPFAM" id="SSF52096">
    <property type="entry name" value="ClpP/crotonase"/>
    <property type="match status" value="1"/>
</dbReference>
<dbReference type="GO" id="GO:0003824">
    <property type="term" value="F:catalytic activity"/>
    <property type="evidence" value="ECO:0007669"/>
    <property type="project" value="UniProtKB-ARBA"/>
</dbReference>
<evidence type="ECO:0000313" key="3">
    <source>
        <dbReference type="Proteomes" id="UP000466039"/>
    </source>
</evidence>
<sequence length="280" mass="31395">MTDVNRDLGVVRYERDGAIARIVLNWPERANAQSSEMVEQVDCCLDEARRDYGVKVVIVKGSGKGFCAGHVIAPDAYPEFAESQANMGSNYQGSKELFLWPTLRYWEFPKPMIAQVHGYAIGGGTYWALLPELTIASDDAYFQMPLVPGLGFAGGETMIEPWVFMNYKRAAEYLYTAQTLTADEALRMGLVNRVVSRDELEPVTEALAARISRAPLSTLMATKTMLVRAWEQMGMRQHLQLSADLMTVLEQTSDAQALRADLLARGRLPRQQADEHQRER</sequence>
<dbReference type="InterPro" id="IPR029045">
    <property type="entry name" value="ClpP/crotonase-like_dom_sf"/>
</dbReference>
<dbReference type="PANTHER" id="PTHR43802">
    <property type="entry name" value="ENOYL-COA HYDRATASE"/>
    <property type="match status" value="1"/>
</dbReference>
<comment type="similarity">
    <text evidence="1">Belongs to the enoyl-CoA hydratase/isomerase family.</text>
</comment>
<dbReference type="CDD" id="cd06558">
    <property type="entry name" value="crotonase-like"/>
    <property type="match status" value="1"/>
</dbReference>
<name>A0AAD1IQR9_MYCMB</name>
<dbReference type="InterPro" id="IPR001753">
    <property type="entry name" value="Enoyl-CoA_hydra/iso"/>
</dbReference>
<dbReference type="RefSeq" id="WP_083044795.1">
    <property type="nucleotide sequence ID" value="NZ_AP022617.1"/>
</dbReference>